<evidence type="ECO:0000256" key="1">
    <source>
        <dbReference type="ARBA" id="ARBA00022801"/>
    </source>
</evidence>
<reference evidence="3" key="1">
    <citation type="submission" date="2021-06" db="EMBL/GenBank/DDBJ databases">
        <authorList>
            <consortium name="DOE Joint Genome Institute"/>
            <person name="Mondo S.J."/>
            <person name="Amses K.R."/>
            <person name="Simmons D.R."/>
            <person name="Longcore J.E."/>
            <person name="Seto K."/>
            <person name="Alves G.H."/>
            <person name="Bonds A.E."/>
            <person name="Quandt C.A."/>
            <person name="Davis W.J."/>
            <person name="Chang Y."/>
            <person name="Letcher P.M."/>
            <person name="Powell M.J."/>
            <person name="Kuo A."/>
            <person name="Labutti K."/>
            <person name="Pangilinan J."/>
            <person name="Andreopoulos W."/>
            <person name="Tritt A."/>
            <person name="Riley R."/>
            <person name="Hundley H."/>
            <person name="Johnson J."/>
            <person name="Lipzen A."/>
            <person name="Barry K."/>
            <person name="Berbee M.L."/>
            <person name="Buchler N.E."/>
            <person name="Grigoriev I.V."/>
            <person name="Spatafora J.W."/>
            <person name="Stajich J.E."/>
            <person name="James T.Y."/>
        </authorList>
    </citation>
    <scope>NUCLEOTIDE SEQUENCE</scope>
    <source>
        <strain evidence="3">AG</strain>
    </source>
</reference>
<comment type="caution">
    <text evidence="3">The sequence shown here is derived from an EMBL/GenBank/DDBJ whole genome shotgun (WGS) entry which is preliminary data.</text>
</comment>
<reference evidence="3" key="2">
    <citation type="journal article" date="2022" name="Proc. Natl. Acad. Sci. U.S.A.">
        <title>Diploid-dominant life cycles characterize the early evolution of Fungi.</title>
        <authorList>
            <person name="Amses K.R."/>
            <person name="Simmons D.R."/>
            <person name="Longcore J.E."/>
            <person name="Mondo S.J."/>
            <person name="Seto K."/>
            <person name="Jeronimo G.H."/>
            <person name="Bonds A.E."/>
            <person name="Quandt C.A."/>
            <person name="Davis W.J."/>
            <person name="Chang Y."/>
            <person name="Federici B.A."/>
            <person name="Kuo A."/>
            <person name="LaButti K."/>
            <person name="Pangilinan J."/>
            <person name="Andreopoulos W."/>
            <person name="Tritt A."/>
            <person name="Riley R."/>
            <person name="Hundley H."/>
            <person name="Johnson J."/>
            <person name="Lipzen A."/>
            <person name="Barry K."/>
            <person name="Lang B.F."/>
            <person name="Cuomo C.A."/>
            <person name="Buchler N.E."/>
            <person name="Grigoriev I.V."/>
            <person name="Spatafora J.W."/>
            <person name="Stajich J.E."/>
            <person name="James T.Y."/>
        </authorList>
    </citation>
    <scope>NUCLEOTIDE SEQUENCE</scope>
    <source>
        <strain evidence="3">AG</strain>
    </source>
</reference>
<sequence length="297" mass="33768">MGYLHYLLIKLKFQLIRGISELVQLILIRARLPGPQLKQAIPGSAPYYASFFFPPSYETNSGQRYPVYIHIHGGGFIGGWTCEDRQFCHYIAQNVNCVVISIAYRFAPEYPYPTGLHDCQAAVKWILQEYQPTKVAIGGLSAGGTLALGMVQLFQNTFSSVIAAYSVYDFSRGSHHLFKEQNPLIRNMFHEAYLLNTKDTDEELRNPLLSVRYIPAALLPESVVIIAAENEPNIKDMELFGRRVTQQRPLAIYKLYPGAMHGFMNIPDFVLPKKLKDQKWDAFNLITNELKRVFVSS</sequence>
<dbReference type="PANTHER" id="PTHR48081">
    <property type="entry name" value="AB HYDROLASE SUPERFAMILY PROTEIN C4A8.06C"/>
    <property type="match status" value="1"/>
</dbReference>
<dbReference type="Proteomes" id="UP001206595">
    <property type="component" value="Unassembled WGS sequence"/>
</dbReference>
<dbReference type="GO" id="GO:0016787">
    <property type="term" value="F:hydrolase activity"/>
    <property type="evidence" value="ECO:0007669"/>
    <property type="project" value="UniProtKB-KW"/>
</dbReference>
<dbReference type="EMBL" id="MU620922">
    <property type="protein sequence ID" value="KAI8579166.1"/>
    <property type="molecule type" value="Genomic_DNA"/>
</dbReference>
<proteinExistence type="predicted"/>
<protein>
    <recommendedName>
        <fullName evidence="2">Alpha/beta hydrolase fold-3 domain-containing protein</fullName>
    </recommendedName>
</protein>
<dbReference type="AlphaFoldDB" id="A0AAD5HE46"/>
<accession>A0AAD5HE46</accession>
<evidence type="ECO:0000313" key="4">
    <source>
        <dbReference type="Proteomes" id="UP001206595"/>
    </source>
</evidence>
<gene>
    <name evidence="3" type="ORF">K450DRAFT_243078</name>
</gene>
<dbReference type="SUPFAM" id="SSF53474">
    <property type="entry name" value="alpha/beta-Hydrolases"/>
    <property type="match status" value="1"/>
</dbReference>
<dbReference type="InterPro" id="IPR029058">
    <property type="entry name" value="AB_hydrolase_fold"/>
</dbReference>
<dbReference type="InterPro" id="IPR050300">
    <property type="entry name" value="GDXG_lipolytic_enzyme"/>
</dbReference>
<evidence type="ECO:0000313" key="3">
    <source>
        <dbReference type="EMBL" id="KAI8579166.1"/>
    </source>
</evidence>
<dbReference type="PANTHER" id="PTHR48081:SF8">
    <property type="entry name" value="ALPHA_BETA HYDROLASE FOLD-3 DOMAIN-CONTAINING PROTEIN-RELATED"/>
    <property type="match status" value="1"/>
</dbReference>
<dbReference type="Gene3D" id="3.40.50.1820">
    <property type="entry name" value="alpha/beta hydrolase"/>
    <property type="match status" value="1"/>
</dbReference>
<keyword evidence="4" id="KW-1185">Reference proteome</keyword>
<keyword evidence="1" id="KW-0378">Hydrolase</keyword>
<dbReference type="Pfam" id="PF07859">
    <property type="entry name" value="Abhydrolase_3"/>
    <property type="match status" value="1"/>
</dbReference>
<dbReference type="InterPro" id="IPR013094">
    <property type="entry name" value="AB_hydrolase_3"/>
</dbReference>
<dbReference type="GeneID" id="75914708"/>
<evidence type="ECO:0000259" key="2">
    <source>
        <dbReference type="Pfam" id="PF07859"/>
    </source>
</evidence>
<dbReference type="RefSeq" id="XP_051444170.1">
    <property type="nucleotide sequence ID" value="XM_051589363.1"/>
</dbReference>
<organism evidence="3 4">
    <name type="scientific">Umbelopsis ramanniana AG</name>
    <dbReference type="NCBI Taxonomy" id="1314678"/>
    <lineage>
        <taxon>Eukaryota</taxon>
        <taxon>Fungi</taxon>
        <taxon>Fungi incertae sedis</taxon>
        <taxon>Mucoromycota</taxon>
        <taxon>Mucoromycotina</taxon>
        <taxon>Umbelopsidomycetes</taxon>
        <taxon>Umbelopsidales</taxon>
        <taxon>Umbelopsidaceae</taxon>
        <taxon>Umbelopsis</taxon>
    </lineage>
</organism>
<name>A0AAD5HE46_UMBRA</name>
<feature type="domain" description="Alpha/beta hydrolase fold-3" evidence="2">
    <location>
        <begin position="69"/>
        <end position="264"/>
    </location>
</feature>